<feature type="transmembrane region" description="Helical" evidence="1">
    <location>
        <begin position="82"/>
        <end position="102"/>
    </location>
</feature>
<comment type="caution">
    <text evidence="2">The sequence shown here is derived from an EMBL/GenBank/DDBJ whole genome shotgun (WGS) entry which is preliminary data.</text>
</comment>
<sequence>MLFIFGTNSYVRKTIYPSELKMEVPADISCFEYVQHYLHLFFLPVMPVDAAWIARSKENKRKAYKVNQLHEEALWKLYEPRVPLICFLLPGLLLIGLLGFFGTNIIRTETESFSGNSEQIDWDNTASIREQLNHAVVNDYLRFGKKVFGERDRPIYAKVLAVKDSALLLQVADTANGQIYHGDKLFELFDDYMPVIKPEWVRIDMLRGITLRGREMTLFGVKNLSLKEVGHIEDKRSFGVRKVNSYGEQDELVMEHTGKNVRITSIENLEGKIAPADKTMHAPYELPTLFSLKYHIHNTDSTAKFKVTLIDMKGRYSYYTVSVRSEEAQLMIMRDSL</sequence>
<protein>
    <submittedName>
        <fullName evidence="2">Uncharacterized protein</fullName>
    </submittedName>
</protein>
<reference evidence="2 3" key="1">
    <citation type="submission" date="2019-08" db="EMBL/GenBank/DDBJ databases">
        <title>Whole genome sequencing of chitin degrading bacteria Chitinophaga pinensis YS16.</title>
        <authorList>
            <person name="Singh R.P."/>
            <person name="Manchanda G."/>
            <person name="Maurya I.K."/>
            <person name="Joshi N.K."/>
            <person name="Srivastava A.K."/>
        </authorList>
    </citation>
    <scope>NUCLEOTIDE SEQUENCE [LARGE SCALE GENOMIC DNA]</scope>
    <source>
        <strain evidence="2 3">YS-16</strain>
    </source>
</reference>
<dbReference type="RefSeq" id="WP_146305032.1">
    <property type="nucleotide sequence ID" value="NZ_VOHS01000008.1"/>
</dbReference>
<dbReference type="OrthoDB" id="635684at2"/>
<keyword evidence="3" id="KW-1185">Reference proteome</keyword>
<keyword evidence="1" id="KW-0472">Membrane</keyword>
<dbReference type="EMBL" id="VOHS01000008">
    <property type="protein sequence ID" value="TWW00433.1"/>
    <property type="molecule type" value="Genomic_DNA"/>
</dbReference>
<evidence type="ECO:0000313" key="2">
    <source>
        <dbReference type="EMBL" id="TWW00433.1"/>
    </source>
</evidence>
<dbReference type="Proteomes" id="UP000318815">
    <property type="component" value="Unassembled WGS sequence"/>
</dbReference>
<accession>A0A5C6LTC7</accession>
<organism evidence="2 3">
    <name type="scientific">Chitinophaga pinensis</name>
    <dbReference type="NCBI Taxonomy" id="79329"/>
    <lineage>
        <taxon>Bacteria</taxon>
        <taxon>Pseudomonadati</taxon>
        <taxon>Bacteroidota</taxon>
        <taxon>Chitinophagia</taxon>
        <taxon>Chitinophagales</taxon>
        <taxon>Chitinophagaceae</taxon>
        <taxon>Chitinophaga</taxon>
    </lineage>
</organism>
<gene>
    <name evidence="2" type="ORF">FEF09_10300</name>
</gene>
<evidence type="ECO:0000256" key="1">
    <source>
        <dbReference type="SAM" id="Phobius"/>
    </source>
</evidence>
<name>A0A5C6LTC7_9BACT</name>
<evidence type="ECO:0000313" key="3">
    <source>
        <dbReference type="Proteomes" id="UP000318815"/>
    </source>
</evidence>
<keyword evidence="1" id="KW-1133">Transmembrane helix</keyword>
<proteinExistence type="predicted"/>
<dbReference type="AlphaFoldDB" id="A0A5C6LTC7"/>
<keyword evidence="1" id="KW-0812">Transmembrane</keyword>